<keyword evidence="1" id="KW-0472">Membrane</keyword>
<dbReference type="AlphaFoldDB" id="A0A1N7ITZ5"/>
<evidence type="ECO:0008006" key="4">
    <source>
        <dbReference type="Google" id="ProtNLM"/>
    </source>
</evidence>
<keyword evidence="3" id="KW-1185">Reference proteome</keyword>
<feature type="transmembrane region" description="Helical" evidence="1">
    <location>
        <begin position="47"/>
        <end position="66"/>
    </location>
</feature>
<name>A0A1N7ITZ5_9BACI</name>
<evidence type="ECO:0000313" key="2">
    <source>
        <dbReference type="EMBL" id="SIS40486.1"/>
    </source>
</evidence>
<feature type="transmembrane region" description="Helical" evidence="1">
    <location>
        <begin position="78"/>
        <end position="97"/>
    </location>
</feature>
<dbReference type="EMBL" id="FTOC01000002">
    <property type="protein sequence ID" value="SIS40486.1"/>
    <property type="molecule type" value="Genomic_DNA"/>
</dbReference>
<feature type="transmembrane region" description="Helical" evidence="1">
    <location>
        <begin position="215"/>
        <end position="235"/>
    </location>
</feature>
<feature type="transmembrane region" description="Helical" evidence="1">
    <location>
        <begin position="103"/>
        <end position="120"/>
    </location>
</feature>
<feature type="transmembrane region" description="Helical" evidence="1">
    <location>
        <begin position="132"/>
        <end position="155"/>
    </location>
</feature>
<dbReference type="Proteomes" id="UP000187608">
    <property type="component" value="Unassembled WGS sequence"/>
</dbReference>
<protein>
    <recommendedName>
        <fullName evidence="4">TspO and MBR related proteins</fullName>
    </recommendedName>
</protein>
<dbReference type="RefSeq" id="WP_084193614.1">
    <property type="nucleotide sequence ID" value="NZ_FTOC01000002.1"/>
</dbReference>
<reference evidence="3" key="1">
    <citation type="submission" date="2017-01" db="EMBL/GenBank/DDBJ databases">
        <authorList>
            <person name="Varghese N."/>
            <person name="Submissions S."/>
        </authorList>
    </citation>
    <scope>NUCLEOTIDE SEQUENCE [LARGE SCALE GENOMIC DNA]</scope>
    <source>
        <strain evidence="3">DSM 23127</strain>
    </source>
</reference>
<proteinExistence type="predicted"/>
<keyword evidence="1" id="KW-0812">Transmembrane</keyword>
<dbReference type="Gene3D" id="1.20.1260.100">
    <property type="entry name" value="TspO/MBR protein"/>
    <property type="match status" value="1"/>
</dbReference>
<gene>
    <name evidence="2" type="ORF">SAMN05421687_102199</name>
</gene>
<dbReference type="PANTHER" id="PTHR33802">
    <property type="entry name" value="SI:CH211-161H7.5-RELATED"/>
    <property type="match status" value="1"/>
</dbReference>
<keyword evidence="1" id="KW-1133">Transmembrane helix</keyword>
<dbReference type="PANTHER" id="PTHR33802:SF1">
    <property type="entry name" value="XK-RELATED PROTEIN"/>
    <property type="match status" value="1"/>
</dbReference>
<dbReference type="OrthoDB" id="5189031at2"/>
<evidence type="ECO:0000256" key="1">
    <source>
        <dbReference type="SAM" id="Phobius"/>
    </source>
</evidence>
<evidence type="ECO:0000313" key="3">
    <source>
        <dbReference type="Proteomes" id="UP000187608"/>
    </source>
</evidence>
<accession>A0A1N7ITZ5</accession>
<organism evidence="2 3">
    <name type="scientific">Salimicrobium flavidum</name>
    <dbReference type="NCBI Taxonomy" id="570947"/>
    <lineage>
        <taxon>Bacteria</taxon>
        <taxon>Bacillati</taxon>
        <taxon>Bacillota</taxon>
        <taxon>Bacilli</taxon>
        <taxon>Bacillales</taxon>
        <taxon>Bacillaceae</taxon>
        <taxon>Salimicrobium</taxon>
    </lineage>
</organism>
<feature type="transmembrane region" description="Helical" evidence="1">
    <location>
        <begin position="192"/>
        <end position="209"/>
    </location>
</feature>
<dbReference type="InterPro" id="IPR038330">
    <property type="entry name" value="TspO/MBR-related_sf"/>
</dbReference>
<sequence>MTKQRLLIMYAAFTLMILVNALANILPLNGYTTGEVSNEYDVFFTPAGFTFSIWSVIYLSLLYWLIRFTLKKEEGNTSLFFLFLLTCLFNITWIVVWHYLLDGLSLVVILLHFVSIYVLYRAQKTANPNWTYTFPISLYLGWIIVASLTNMQYWLVASIEVSDSLQWTIAYTAIFLVLLSGIYFLKIEKDKVVPLVFLWSLFGVAAKNFSDHPLFAGVVLSTIVLLFAVWFRHLIKAIKKE</sequence>
<dbReference type="STRING" id="570947.SAMN05421687_102199"/>
<feature type="transmembrane region" description="Helical" evidence="1">
    <location>
        <begin position="167"/>
        <end position="185"/>
    </location>
</feature>